<evidence type="ECO:0000259" key="2">
    <source>
        <dbReference type="Pfam" id="PF13386"/>
    </source>
</evidence>
<name>A0ABW7Z2J1_9ACTN</name>
<feature type="transmembrane region" description="Helical" evidence="1">
    <location>
        <begin position="27"/>
        <end position="52"/>
    </location>
</feature>
<reference evidence="3 4" key="1">
    <citation type="submission" date="2024-10" db="EMBL/GenBank/DDBJ databases">
        <title>The Natural Products Discovery Center: Release of the First 8490 Sequenced Strains for Exploring Actinobacteria Biosynthetic Diversity.</title>
        <authorList>
            <person name="Kalkreuter E."/>
            <person name="Kautsar S.A."/>
            <person name="Yang D."/>
            <person name="Bader C.D."/>
            <person name="Teijaro C.N."/>
            <person name="Fluegel L."/>
            <person name="Davis C.M."/>
            <person name="Simpson J.R."/>
            <person name="Lauterbach L."/>
            <person name="Steele A.D."/>
            <person name="Gui C."/>
            <person name="Meng S."/>
            <person name="Li G."/>
            <person name="Viehrig K."/>
            <person name="Ye F."/>
            <person name="Su P."/>
            <person name="Kiefer A.F."/>
            <person name="Nichols A."/>
            <person name="Cepeda A.J."/>
            <person name="Yan W."/>
            <person name="Fan B."/>
            <person name="Jiang Y."/>
            <person name="Adhikari A."/>
            <person name="Zheng C.-J."/>
            <person name="Schuster L."/>
            <person name="Cowan T.M."/>
            <person name="Smanski M.J."/>
            <person name="Chevrette M.G."/>
            <person name="De Carvalho L.P.S."/>
            <person name="Shen B."/>
        </authorList>
    </citation>
    <scope>NUCLEOTIDE SEQUENCE [LARGE SCALE GENOMIC DNA]</scope>
    <source>
        <strain evidence="3 4">NPDC050545</strain>
    </source>
</reference>
<protein>
    <submittedName>
        <fullName evidence="3">Sulfite exporter TauE/SafE family protein</fullName>
    </submittedName>
</protein>
<dbReference type="Pfam" id="PF13386">
    <property type="entry name" value="DsbD_2"/>
    <property type="match status" value="1"/>
</dbReference>
<sequence>MKQVLLAAFGNRRYVACVGPGALFVSGLAAGLVAGTASCTAVQGGLLFGLTGDRRVTQFLAGRLTAYMLAGALLGWLGAAVRLPPQARAGLLVAAGIVVITFAVRLIRREPACAPPRTGRKTAAPLMGAATILLPCGVTIGIEMVAVSTGSVLDGMAVMTGFVVGSSPAFALLGYLLRRLSHTRLAVAGGALAVAAGLWTIGSGLSLGASAGWLPEARRVVPAMTERGEQKVEVWAMRDGYRPGLVEARAHVPVQITFHLVDQGCTRTVTIDGRDLSLPATVRLPPQPAGTLRYVCSMGMYTGFIRFS</sequence>
<dbReference type="Gene3D" id="2.60.40.420">
    <property type="entry name" value="Cupredoxins - blue copper proteins"/>
    <property type="match status" value="1"/>
</dbReference>
<evidence type="ECO:0000313" key="4">
    <source>
        <dbReference type="Proteomes" id="UP001612741"/>
    </source>
</evidence>
<dbReference type="EMBL" id="JBITGY010000008">
    <property type="protein sequence ID" value="MFI6501734.1"/>
    <property type="molecule type" value="Genomic_DNA"/>
</dbReference>
<feature type="transmembrane region" description="Helical" evidence="1">
    <location>
        <begin position="128"/>
        <end position="150"/>
    </location>
</feature>
<proteinExistence type="predicted"/>
<feature type="transmembrane region" description="Helical" evidence="1">
    <location>
        <begin position="64"/>
        <end position="83"/>
    </location>
</feature>
<feature type="transmembrane region" description="Helical" evidence="1">
    <location>
        <begin position="89"/>
        <end position="107"/>
    </location>
</feature>
<evidence type="ECO:0000256" key="1">
    <source>
        <dbReference type="SAM" id="Phobius"/>
    </source>
</evidence>
<feature type="domain" description="Urease accessory protein UreH-like transmembrane" evidence="2">
    <location>
        <begin position="28"/>
        <end position="198"/>
    </location>
</feature>
<comment type="caution">
    <text evidence="3">The sequence shown here is derived from an EMBL/GenBank/DDBJ whole genome shotgun (WGS) entry which is preliminary data.</text>
</comment>
<gene>
    <name evidence="3" type="ORF">ACIBG2_30440</name>
</gene>
<dbReference type="PANTHER" id="PTHR42208">
    <property type="entry name" value="HEAVY METAL TRANSPORTER-RELATED"/>
    <property type="match status" value="1"/>
</dbReference>
<dbReference type="PANTHER" id="PTHR42208:SF1">
    <property type="entry name" value="HEAVY METAL TRANSPORTER"/>
    <property type="match status" value="1"/>
</dbReference>
<keyword evidence="1" id="KW-0472">Membrane</keyword>
<organism evidence="3 4">
    <name type="scientific">Nonomuraea typhae</name>
    <dbReference type="NCBI Taxonomy" id="2603600"/>
    <lineage>
        <taxon>Bacteria</taxon>
        <taxon>Bacillati</taxon>
        <taxon>Actinomycetota</taxon>
        <taxon>Actinomycetes</taxon>
        <taxon>Streptosporangiales</taxon>
        <taxon>Streptosporangiaceae</taxon>
        <taxon>Nonomuraea</taxon>
    </lineage>
</organism>
<keyword evidence="4" id="KW-1185">Reference proteome</keyword>
<keyword evidence="1" id="KW-1133">Transmembrane helix</keyword>
<feature type="transmembrane region" description="Helical" evidence="1">
    <location>
        <begin position="156"/>
        <end position="177"/>
    </location>
</feature>
<keyword evidence="1" id="KW-0812">Transmembrane</keyword>
<evidence type="ECO:0000313" key="3">
    <source>
        <dbReference type="EMBL" id="MFI6501734.1"/>
    </source>
</evidence>
<accession>A0ABW7Z2J1</accession>
<dbReference type="RefSeq" id="WP_397086506.1">
    <property type="nucleotide sequence ID" value="NZ_JBITGY010000008.1"/>
</dbReference>
<dbReference type="InterPro" id="IPR039447">
    <property type="entry name" value="UreH-like_TM_dom"/>
</dbReference>
<dbReference type="InterPro" id="IPR008972">
    <property type="entry name" value="Cupredoxin"/>
</dbReference>
<dbReference type="Proteomes" id="UP001612741">
    <property type="component" value="Unassembled WGS sequence"/>
</dbReference>
<feature type="transmembrane region" description="Helical" evidence="1">
    <location>
        <begin position="189"/>
        <end position="214"/>
    </location>
</feature>